<sequence>MNNNLKILNEFEHLEDNKLTLVTGGRNKMAYNVGKAISRIMRRVR</sequence>
<organism evidence="1">
    <name type="scientific">Weissella confusa</name>
    <name type="common">Lactobacillus confusus</name>
    <dbReference type="NCBI Taxonomy" id="1583"/>
    <lineage>
        <taxon>Bacteria</taxon>
        <taxon>Bacillati</taxon>
        <taxon>Bacillota</taxon>
        <taxon>Bacilli</taxon>
        <taxon>Lactobacillales</taxon>
        <taxon>Lactobacillaceae</taxon>
        <taxon>Weissella</taxon>
    </lineage>
</organism>
<geneLocation type="plasmid" evidence="1">
    <name>pWcMBF8-1</name>
</geneLocation>
<proteinExistence type="predicted"/>
<evidence type="ECO:0000313" key="1">
    <source>
        <dbReference type="EMBL" id="AKL79726.1"/>
    </source>
</evidence>
<dbReference type="EMBL" id="KR350502">
    <property type="protein sequence ID" value="AKL79726.1"/>
    <property type="molecule type" value="Genomic_DNA"/>
</dbReference>
<accession>A0A0N7CHH8</accession>
<gene>
    <name evidence="1" type="primary">bac3</name>
    <name evidence="1" type="ORF">pWcMBF8-1_14</name>
</gene>
<reference evidence="1" key="1">
    <citation type="submission" date="2015-04" db="EMBL/GenBank/DDBJ databases">
        <title>Plasmid pWcMBF8-1 isolated from Weissella confusa strain MBF8-1 carries a bacteriocin-encoding locus.</title>
        <authorList>
            <person name="Malik A."/>
            <person name="Heng N.C.K."/>
        </authorList>
    </citation>
    <scope>NUCLEOTIDE SEQUENCE</scope>
    <source>
        <strain evidence="1">MBF8-1</strain>
        <plasmid evidence="1">pWcMBF8-1</plasmid>
    </source>
</reference>
<name>A0A0N7CHH8_WEICO</name>
<dbReference type="AlphaFoldDB" id="A0A0N7CHH8"/>
<protein>
    <submittedName>
        <fullName evidence="1">Bac3</fullName>
    </submittedName>
</protein>
<dbReference type="RefSeq" id="WP_172686076.1">
    <property type="nucleotide sequence ID" value="NZ_KR350502.1"/>
</dbReference>
<dbReference type="SMR" id="A0A0N7CHH8"/>
<keyword evidence="1" id="KW-0614">Plasmid</keyword>